<dbReference type="Gene3D" id="3.40.1180.10">
    <property type="entry name" value="Decaprenyl diphosphate synthase-like"/>
    <property type="match status" value="1"/>
</dbReference>
<dbReference type="CDD" id="cd00475">
    <property type="entry name" value="Cis_IPPS"/>
    <property type="match status" value="1"/>
</dbReference>
<feature type="active site" evidence="2">
    <location>
        <position position="35"/>
    </location>
</feature>
<feature type="binding site" evidence="2">
    <location>
        <begin position="80"/>
        <end position="82"/>
    </location>
    <ligand>
        <name>substrate</name>
    </ligand>
</feature>
<name>A0A0S4L2M8_9BACT</name>
<feature type="binding site" evidence="2">
    <location>
        <position position="40"/>
    </location>
    <ligand>
        <name>substrate</name>
    </ligand>
</feature>
<dbReference type="PANTHER" id="PTHR10291:SF0">
    <property type="entry name" value="DEHYDRODOLICHYL DIPHOSPHATE SYNTHASE 2"/>
    <property type="match status" value="1"/>
</dbReference>
<dbReference type="InterPro" id="IPR018520">
    <property type="entry name" value="UPP_synth-like_CS"/>
</dbReference>
<evidence type="ECO:0000256" key="1">
    <source>
        <dbReference type="ARBA" id="ARBA00022679"/>
    </source>
</evidence>
<dbReference type="Proteomes" id="UP000198736">
    <property type="component" value="Unassembled WGS sequence"/>
</dbReference>
<accession>A0A0S4L2M8</accession>
<dbReference type="GO" id="GO:0000287">
    <property type="term" value="F:magnesium ion binding"/>
    <property type="evidence" value="ECO:0007669"/>
    <property type="project" value="UniProtKB-UniRule"/>
</dbReference>
<proteinExistence type="inferred from homology"/>
<feature type="active site" description="Proton acceptor" evidence="2">
    <location>
        <position position="83"/>
    </location>
</feature>
<comment type="similarity">
    <text evidence="2">Belongs to the UPP synthase family.</text>
</comment>
<dbReference type="InterPro" id="IPR001441">
    <property type="entry name" value="UPP_synth-like"/>
</dbReference>
<dbReference type="Pfam" id="PF01255">
    <property type="entry name" value="Prenyltransf"/>
    <property type="match status" value="1"/>
</dbReference>
<protein>
    <recommendedName>
        <fullName evidence="2">Isoprenyl transferase</fullName>
        <ecNumber evidence="2">2.5.1.-</ecNumber>
    </recommendedName>
</protein>
<feature type="binding site" evidence="2">
    <location>
        <position position="203"/>
    </location>
    <ligand>
        <name>substrate</name>
    </ligand>
</feature>
<dbReference type="AlphaFoldDB" id="A0A0S4L2M8"/>
<dbReference type="NCBIfam" id="TIGR00055">
    <property type="entry name" value="uppS"/>
    <property type="match status" value="1"/>
</dbReference>
<gene>
    <name evidence="3" type="primary">ispU</name>
    <name evidence="3" type="ORF">COMA2_10327</name>
</gene>
<comment type="cofactor">
    <cofactor evidence="2">
        <name>Mg(2+)</name>
        <dbReference type="ChEBI" id="CHEBI:18420"/>
    </cofactor>
    <text evidence="2">Binds 2 magnesium ions per subunit.</text>
</comment>
<evidence type="ECO:0000256" key="2">
    <source>
        <dbReference type="HAMAP-Rule" id="MF_01139"/>
    </source>
</evidence>
<dbReference type="PANTHER" id="PTHR10291">
    <property type="entry name" value="DEHYDRODOLICHYL DIPHOSPHATE SYNTHASE FAMILY MEMBER"/>
    <property type="match status" value="1"/>
</dbReference>
<keyword evidence="2" id="KW-0479">Metal-binding</keyword>
<feature type="binding site" evidence="2">
    <location>
        <position position="86"/>
    </location>
    <ligand>
        <name>substrate</name>
    </ligand>
</feature>
<dbReference type="EMBL" id="CZPZ01000001">
    <property type="protein sequence ID" value="CUS31847.1"/>
    <property type="molecule type" value="Genomic_DNA"/>
</dbReference>
<dbReference type="InterPro" id="IPR036424">
    <property type="entry name" value="UPP_synth-like_sf"/>
</dbReference>
<dbReference type="HAMAP" id="MF_01139">
    <property type="entry name" value="ISPT"/>
    <property type="match status" value="1"/>
</dbReference>
<dbReference type="GO" id="GO:0016094">
    <property type="term" value="P:polyprenol biosynthetic process"/>
    <property type="evidence" value="ECO:0007669"/>
    <property type="project" value="TreeGrafter"/>
</dbReference>
<feature type="binding site" evidence="2">
    <location>
        <position position="84"/>
    </location>
    <ligand>
        <name>substrate</name>
    </ligand>
</feature>
<feature type="binding site" evidence="2">
    <location>
        <begin position="209"/>
        <end position="211"/>
    </location>
    <ligand>
        <name>substrate</name>
    </ligand>
</feature>
<dbReference type="EC" id="2.5.1.-" evidence="2"/>
<dbReference type="STRING" id="1742973.COMA2_10327"/>
<dbReference type="OrthoDB" id="4191603at2"/>
<dbReference type="GO" id="GO:0045547">
    <property type="term" value="F:ditrans,polycis-polyprenyl diphosphate synthase [(2E,6E)-farnesyl diphosphate specific] activity"/>
    <property type="evidence" value="ECO:0007669"/>
    <property type="project" value="TreeGrafter"/>
</dbReference>
<comment type="subunit">
    <text evidence="2">Homodimer.</text>
</comment>
<evidence type="ECO:0000313" key="3">
    <source>
        <dbReference type="EMBL" id="CUS31847.1"/>
    </source>
</evidence>
<keyword evidence="2" id="KW-0460">Magnesium</keyword>
<dbReference type="SUPFAM" id="SSF64005">
    <property type="entry name" value="Undecaprenyl diphosphate synthase"/>
    <property type="match status" value="1"/>
</dbReference>
<keyword evidence="4" id="KW-1185">Reference proteome</keyword>
<dbReference type="FunFam" id="3.40.1180.10:FF:000001">
    <property type="entry name" value="(2E,6E)-farnesyl-diphosphate-specific ditrans,polycis-undecaprenyl-diphosphate synthase"/>
    <property type="match status" value="1"/>
</dbReference>
<feature type="binding site" evidence="2">
    <location>
        <position position="222"/>
    </location>
    <ligand>
        <name>Mg(2+)</name>
        <dbReference type="ChEBI" id="CHEBI:18420"/>
    </ligand>
</feature>
<keyword evidence="1 2" id="KW-0808">Transferase</keyword>
<dbReference type="NCBIfam" id="NF011405">
    <property type="entry name" value="PRK14830.1"/>
    <property type="match status" value="1"/>
</dbReference>
<sequence length="261" mass="29745">MAHPPAPSSDHLSESELIAKLEPDLLPKHIAVIMDGNGRWAELRGLPRIAGHREGINSVREMITLCLELGIHALTIYAFSQENWNRPTQEISALMGLLEHYLSTERASLIEQGVCFRAIGRHELLPPSAQHWVRTTEKETAHLEKLILTVALSYGGRAEIVDAVKTLMEHVRAGTVQPSQIDETTIQQYLYTHPLQDPDLLIRTSGETRISNFLLWQLAYTELCFTSTLWPDFRRREFLLALIEYQKRERRFGRVLSTVSS</sequence>
<feature type="binding site" evidence="2">
    <location>
        <position position="52"/>
    </location>
    <ligand>
        <name>substrate</name>
    </ligand>
</feature>
<evidence type="ECO:0000313" key="4">
    <source>
        <dbReference type="Proteomes" id="UP000198736"/>
    </source>
</evidence>
<organism evidence="3 4">
    <name type="scientific">Candidatus Nitrospira nitrificans</name>
    <dbReference type="NCBI Taxonomy" id="1742973"/>
    <lineage>
        <taxon>Bacteria</taxon>
        <taxon>Pseudomonadati</taxon>
        <taxon>Nitrospirota</taxon>
        <taxon>Nitrospiria</taxon>
        <taxon>Nitrospirales</taxon>
        <taxon>Nitrospiraceae</taxon>
        <taxon>Nitrospira</taxon>
    </lineage>
</organism>
<feature type="binding site" evidence="2">
    <location>
        <position position="48"/>
    </location>
    <ligand>
        <name>substrate</name>
    </ligand>
</feature>
<feature type="binding site" evidence="2">
    <location>
        <begin position="36"/>
        <end position="39"/>
    </location>
    <ligand>
        <name>substrate</name>
    </ligand>
</feature>
<feature type="binding site" evidence="2">
    <location>
        <position position="35"/>
    </location>
    <ligand>
        <name>Mg(2+)</name>
        <dbReference type="ChEBI" id="CHEBI:18420"/>
    </ligand>
</feature>
<dbReference type="RefSeq" id="WP_090893992.1">
    <property type="nucleotide sequence ID" value="NZ_CZPZ01000001.1"/>
</dbReference>
<comment type="function">
    <text evidence="2">Catalyzes the condensation of isopentenyl diphosphate (IPP) with allylic pyrophosphates generating different type of terpenoids.</text>
</comment>
<reference evidence="4" key="1">
    <citation type="submission" date="2015-10" db="EMBL/GenBank/DDBJ databases">
        <authorList>
            <person name="Luecker S."/>
            <person name="Luecker S."/>
        </authorList>
    </citation>
    <scope>NUCLEOTIDE SEQUENCE [LARGE SCALE GENOMIC DNA]</scope>
</reference>
<dbReference type="PROSITE" id="PS01066">
    <property type="entry name" value="UPP_SYNTHASE"/>
    <property type="match status" value="1"/>
</dbReference>